<name>A0A552X392_9GAMM</name>
<dbReference type="OrthoDB" id="5298591at2"/>
<dbReference type="RefSeq" id="WP_143233914.1">
    <property type="nucleotide sequence ID" value="NZ_VJWL01000001.1"/>
</dbReference>
<keyword evidence="2" id="KW-1185">Reference proteome</keyword>
<comment type="caution">
    <text evidence="1">The sequence shown here is derived from an EMBL/GenBank/DDBJ whole genome shotgun (WGS) entry which is preliminary data.</text>
</comment>
<keyword evidence="1" id="KW-0251">Elongation factor</keyword>
<dbReference type="AlphaFoldDB" id="A0A552X392"/>
<keyword evidence="1" id="KW-0648">Protein biosynthesis</keyword>
<dbReference type="InterPro" id="IPR007411">
    <property type="entry name" value="EpmC"/>
</dbReference>
<accession>A0A552X392</accession>
<dbReference type="Pfam" id="PF04315">
    <property type="entry name" value="EpmC"/>
    <property type="match status" value="1"/>
</dbReference>
<evidence type="ECO:0000313" key="1">
    <source>
        <dbReference type="EMBL" id="TRW49492.1"/>
    </source>
</evidence>
<evidence type="ECO:0000313" key="2">
    <source>
        <dbReference type="Proteomes" id="UP000320359"/>
    </source>
</evidence>
<dbReference type="Proteomes" id="UP000320359">
    <property type="component" value="Unassembled WGS sequence"/>
</dbReference>
<dbReference type="EMBL" id="VJWL01000001">
    <property type="protein sequence ID" value="TRW49492.1"/>
    <property type="molecule type" value="Genomic_DNA"/>
</dbReference>
<proteinExistence type="predicted"/>
<protein>
    <submittedName>
        <fullName evidence="1">Elongation factor P hydroxylase</fullName>
    </submittedName>
</protein>
<reference evidence="1 2" key="1">
    <citation type="submission" date="2019-07" db="EMBL/GenBank/DDBJ databases">
        <authorList>
            <person name="Yang M."/>
            <person name="Zhao D."/>
            <person name="Xiang H."/>
        </authorList>
    </citation>
    <scope>NUCLEOTIDE SEQUENCE [LARGE SCALE GENOMIC DNA]</scope>
    <source>
        <strain evidence="1 2">IM1326</strain>
    </source>
</reference>
<gene>
    <name evidence="1" type="ORF">FM042_01100</name>
</gene>
<dbReference type="GO" id="GO:0003746">
    <property type="term" value="F:translation elongation factor activity"/>
    <property type="evidence" value="ECO:0007669"/>
    <property type="project" value="UniProtKB-KW"/>
</dbReference>
<organism evidence="1 2">
    <name type="scientific">Aliidiomarina halalkaliphila</name>
    <dbReference type="NCBI Taxonomy" id="2593535"/>
    <lineage>
        <taxon>Bacteria</taxon>
        <taxon>Pseudomonadati</taxon>
        <taxon>Pseudomonadota</taxon>
        <taxon>Gammaproteobacteria</taxon>
        <taxon>Alteromonadales</taxon>
        <taxon>Idiomarinaceae</taxon>
        <taxon>Aliidiomarina</taxon>
    </lineage>
</organism>
<sequence length="204" mass="22949">MSNTIQQQQNIQADQMIRLFNECFMESENTVLVKGECEPIYRPASNRRPYHEVVFAHGFVRSALHEIAHWTLAGRVRRHLLDYGYWYAPDGRTAEQQARFEQVEVSPQAIEWLLSLAAGVAFEVSVDNLAGGDVSDRVAFTQAVISRASLRMTQGLPPRAEQFMHALCAERGMMPLTLADITYAGEQLIANERNRAALRNEAAA</sequence>